<accession>B0SUG0</accession>
<organism evidence="1 2">
    <name type="scientific">Leptospira biflexa serovar Patoc (strain Patoc 1 / ATCC 23582 / Paris)</name>
    <dbReference type="NCBI Taxonomy" id="456481"/>
    <lineage>
        <taxon>Bacteria</taxon>
        <taxon>Pseudomonadati</taxon>
        <taxon>Spirochaetota</taxon>
        <taxon>Spirochaetia</taxon>
        <taxon>Leptospirales</taxon>
        <taxon>Leptospiraceae</taxon>
        <taxon>Leptospira</taxon>
    </lineage>
</organism>
<protein>
    <recommendedName>
        <fullName evidence="3">CHAT domain-containing protein</fullName>
    </recommendedName>
</protein>
<gene>
    <name evidence="1" type="ordered locus">LEPBI_p0030</name>
</gene>
<dbReference type="HOGENOM" id="CLU_377595_0_0_12"/>
<sequence length="734" mass="85077">MHPQTPCQSLTSRWDSGSGNVVSTNSLSAMLPYQNLKMKLNDKIIYFIILERNSYLISPIDVRKTGLIEIPKLPKNINQFLNAELFTKVTNDDMINPIIINFLYDDYQIDPEIINNFEHSLKVFIIGSQNEIKLDFSKIVEPYIVGSLSNNFPAYLKDRIDNKLIFNNYEEFTSLLKAIIEILKSKNFDFKFLPPNKEIDIEFSVHEFSVSILNFLIENQIYGNFWDGNPTKTLELKYTDRQENILNHLTRNIILQLESQTSERKNIPPLIFCLPYNDFKGLKSNHTSYKEIFTKVRKLNSSSQRSDYLFESDFAGDINDKQTQRIISLSANLTKLKLDFLDFASYLHASFRNSPIYRAPIIGNEINKILSYLDPKNQTPNFQKIFYKLLTIFNKKISKIIDLSKLQKIVETFEIQFIAISDLPVEWLTVNEVPIAFQSDITRIPEKTHPSILANYVHNLHQRVTISEDIIKDTLIVFGSLDDELRIGYEHFIKNPISSEIKISICNSKADLFFAINKYKPKIIIFDSHGSPNTEEYTSNIKLGADLLTGNDVVAFGKFAPIIILSCCSTFPTMNYYNALPMAFLETGTISITSTFLPIGIGSAYMLYYRILNNLIEASNSPVHKNWLSFISHNIRTSAITLSIEHIILKFAKKGRTIKYDIYRHLDLLVRLMKTDQRSSIYKNWAFEIANLFDKKYHKEIISLMNEKNMKYENLYYTNIGRSDLIYFDSWLKR</sequence>
<name>B0SUG0_LEPBP</name>
<evidence type="ECO:0000313" key="1">
    <source>
        <dbReference type="EMBL" id="ABZ99844.1"/>
    </source>
</evidence>
<dbReference type="AlphaFoldDB" id="B0SUG0"/>
<keyword evidence="2" id="KW-1185">Reference proteome</keyword>
<geneLocation type="plasmid" evidence="1 2">
    <name>p74</name>
</geneLocation>
<dbReference type="KEGG" id="lbi:LEPBI_p0030"/>
<evidence type="ECO:0008006" key="3">
    <source>
        <dbReference type="Google" id="ProtNLM"/>
    </source>
</evidence>
<dbReference type="EMBL" id="CP000788">
    <property type="protein sequence ID" value="ABZ99844.1"/>
    <property type="molecule type" value="Genomic_DNA"/>
</dbReference>
<reference evidence="1 2" key="1">
    <citation type="journal article" date="2008" name="PLoS ONE">
        <title>Genome sequence of the saprophyte Leptospira biflexa provides insights into the evolution of Leptospira and the pathogenesis of leptospirosis.</title>
        <authorList>
            <person name="Picardeau M."/>
            <person name="Bulach D.M."/>
            <person name="Bouchier C."/>
            <person name="Zuerner R.L."/>
            <person name="Zidane N."/>
            <person name="Wilson P.J."/>
            <person name="Creno S."/>
            <person name="Kuczek E.S."/>
            <person name="Bommezzadri S."/>
            <person name="Davis J.C."/>
            <person name="McGrath A."/>
            <person name="Johnson M.J."/>
            <person name="Boursaux-Eude C."/>
            <person name="Seemann T."/>
            <person name="Rouy Z."/>
            <person name="Coppel R.L."/>
            <person name="Rood J.I."/>
            <person name="Lajus A."/>
            <person name="Davies J.K."/>
            <person name="Medigue C."/>
            <person name="Adler B."/>
        </authorList>
    </citation>
    <scope>NUCLEOTIDE SEQUENCE [LARGE SCALE GENOMIC DNA]</scope>
    <source>
        <strain evidence="2">Patoc 1 / ATCC 23582 / Paris</strain>
        <plasmid evidence="2">Plasmid p74</plasmid>
    </source>
</reference>
<keyword evidence="1" id="KW-0614">Plasmid</keyword>
<proteinExistence type="predicted"/>
<evidence type="ECO:0000313" key="2">
    <source>
        <dbReference type="Proteomes" id="UP000001847"/>
    </source>
</evidence>
<dbReference type="Proteomes" id="UP000001847">
    <property type="component" value="Plasmid p74"/>
</dbReference>